<dbReference type="InterPro" id="IPR018060">
    <property type="entry name" value="HTH_AraC"/>
</dbReference>
<feature type="domain" description="Response regulatory" evidence="6">
    <location>
        <begin position="2"/>
        <end position="119"/>
    </location>
</feature>
<dbReference type="SMART" id="SM00342">
    <property type="entry name" value="HTH_ARAC"/>
    <property type="match status" value="1"/>
</dbReference>
<dbReference type="PROSITE" id="PS50110">
    <property type="entry name" value="RESPONSE_REGULATORY"/>
    <property type="match status" value="1"/>
</dbReference>
<dbReference type="Proteomes" id="UP001057134">
    <property type="component" value="Chromosome"/>
</dbReference>
<dbReference type="InterPro" id="IPR011006">
    <property type="entry name" value="CheY-like_superfamily"/>
</dbReference>
<organism evidence="7 8">
    <name type="scientific">Paenibacillus konkukensis</name>
    <dbReference type="NCBI Taxonomy" id="2020716"/>
    <lineage>
        <taxon>Bacteria</taxon>
        <taxon>Bacillati</taxon>
        <taxon>Bacillota</taxon>
        <taxon>Bacilli</taxon>
        <taxon>Bacillales</taxon>
        <taxon>Paenibacillaceae</taxon>
        <taxon>Paenibacillus</taxon>
    </lineage>
</organism>
<dbReference type="Pfam" id="PF12833">
    <property type="entry name" value="HTH_18"/>
    <property type="match status" value="1"/>
</dbReference>
<dbReference type="PANTHER" id="PTHR43280">
    <property type="entry name" value="ARAC-FAMILY TRANSCRIPTIONAL REGULATOR"/>
    <property type="match status" value="1"/>
</dbReference>
<evidence type="ECO:0000256" key="1">
    <source>
        <dbReference type="ARBA" id="ARBA00023015"/>
    </source>
</evidence>
<dbReference type="InterPro" id="IPR009057">
    <property type="entry name" value="Homeodomain-like_sf"/>
</dbReference>
<dbReference type="SUPFAM" id="SSF46689">
    <property type="entry name" value="Homeodomain-like"/>
    <property type="match status" value="2"/>
</dbReference>
<accession>A0ABY4RLV6</accession>
<dbReference type="PANTHER" id="PTHR43280:SF2">
    <property type="entry name" value="HTH-TYPE TRANSCRIPTIONAL REGULATOR EXSA"/>
    <property type="match status" value="1"/>
</dbReference>
<dbReference type="Pfam" id="PF00072">
    <property type="entry name" value="Response_reg"/>
    <property type="match status" value="1"/>
</dbReference>
<reference evidence="7" key="1">
    <citation type="submission" date="2018-02" db="EMBL/GenBank/DDBJ databases">
        <authorList>
            <person name="Kim S.-K."/>
            <person name="Jung H.-I."/>
            <person name="Lee S.-W."/>
        </authorList>
    </citation>
    <scope>NUCLEOTIDE SEQUENCE</scope>
    <source>
        <strain evidence="7">SK3146</strain>
    </source>
</reference>
<proteinExistence type="predicted"/>
<dbReference type="PROSITE" id="PS01124">
    <property type="entry name" value="HTH_ARAC_FAMILY_2"/>
    <property type="match status" value="1"/>
</dbReference>
<dbReference type="EMBL" id="CP027059">
    <property type="protein sequence ID" value="UQZ83439.1"/>
    <property type="molecule type" value="Genomic_DNA"/>
</dbReference>
<dbReference type="PRINTS" id="PR00032">
    <property type="entry name" value="HTHARAC"/>
</dbReference>
<dbReference type="CDD" id="cd17536">
    <property type="entry name" value="REC_YesN-like"/>
    <property type="match status" value="1"/>
</dbReference>
<protein>
    <submittedName>
        <fullName evidence="7">Response regulatory protein</fullName>
    </submittedName>
</protein>
<dbReference type="SMART" id="SM00448">
    <property type="entry name" value="REC"/>
    <property type="match status" value="1"/>
</dbReference>
<keyword evidence="1" id="KW-0805">Transcription regulation</keyword>
<evidence type="ECO:0000313" key="7">
    <source>
        <dbReference type="EMBL" id="UQZ83439.1"/>
    </source>
</evidence>
<evidence type="ECO:0000259" key="5">
    <source>
        <dbReference type="PROSITE" id="PS01124"/>
    </source>
</evidence>
<feature type="modified residue" description="4-aspartylphosphate" evidence="4">
    <location>
        <position position="54"/>
    </location>
</feature>
<dbReference type="Gene3D" id="1.10.10.60">
    <property type="entry name" value="Homeodomain-like"/>
    <property type="match status" value="2"/>
</dbReference>
<name>A0ABY4RLV6_9BACL</name>
<keyword evidence="3" id="KW-0804">Transcription</keyword>
<reference evidence="7" key="2">
    <citation type="journal article" date="2021" name="J Anim Sci Technol">
        <title>Complete genome sequence of Paenibacillus konkukensis sp. nov. SK3146 as a potential probiotic strain.</title>
        <authorList>
            <person name="Jung H.I."/>
            <person name="Park S."/>
            <person name="Niu K.M."/>
            <person name="Lee S.W."/>
            <person name="Kothari D."/>
            <person name="Yi K.J."/>
            <person name="Kim S.K."/>
        </authorList>
    </citation>
    <scope>NUCLEOTIDE SEQUENCE</scope>
    <source>
        <strain evidence="7">SK3146</strain>
    </source>
</reference>
<keyword evidence="2" id="KW-0238">DNA-binding</keyword>
<evidence type="ECO:0000256" key="4">
    <source>
        <dbReference type="PROSITE-ProRule" id="PRU00169"/>
    </source>
</evidence>
<dbReference type="InterPro" id="IPR020449">
    <property type="entry name" value="Tscrpt_reg_AraC-type_HTH"/>
</dbReference>
<evidence type="ECO:0000313" key="8">
    <source>
        <dbReference type="Proteomes" id="UP001057134"/>
    </source>
</evidence>
<keyword evidence="8" id="KW-1185">Reference proteome</keyword>
<keyword evidence="4" id="KW-0597">Phosphoprotein</keyword>
<evidence type="ECO:0000259" key="6">
    <source>
        <dbReference type="PROSITE" id="PS50110"/>
    </source>
</evidence>
<gene>
    <name evidence="7" type="ORF">SK3146_02626</name>
</gene>
<dbReference type="InterPro" id="IPR001789">
    <property type="entry name" value="Sig_transdc_resp-reg_receiver"/>
</dbReference>
<feature type="domain" description="HTH araC/xylS-type" evidence="5">
    <location>
        <begin position="430"/>
        <end position="528"/>
    </location>
</feature>
<dbReference type="Gene3D" id="3.40.50.2300">
    <property type="match status" value="1"/>
</dbReference>
<dbReference type="SUPFAM" id="SSF52172">
    <property type="entry name" value="CheY-like"/>
    <property type="match status" value="1"/>
</dbReference>
<evidence type="ECO:0000256" key="3">
    <source>
        <dbReference type="ARBA" id="ARBA00023163"/>
    </source>
</evidence>
<dbReference type="RefSeq" id="WP_249865455.1">
    <property type="nucleotide sequence ID" value="NZ_CP027059.1"/>
</dbReference>
<sequence>MRILIVDDEVIIRTGLCTVIDWKELGLELLPPASSAEEALARIPAEKPHILLTDIRMSGKDGIELAREVKKLLPDTEIVILTGYDDFAYAQQALREGVTDYLLKTSRPEEIIKAAMKAKQRILEKWEALKQENFQTAALRNQLLERLVTQGLGQEPSSVQEQLKLWFAQNGVQPDAAAMSPMSVLMVSASGWGDEPLARLLLGAAENMLFELLPAVTLLKHDRLLLVVRGPEGMSDDGALKQALQRVEQTLKCAVFAALGRAVDSYDGLKLSCGEAEYVFSFRGLVAARGLFAMDDVKDRQGGRTVCSQKEEAELSAILMSNHPPELRHWVNQKVRARMEEPSATAASVQAYLQSIVWSGHRWLDRVREGAADAGIAGNAKLREQTAPGEAHTMTFELADQPEEEVFRQLNSIMSSFHDAMADNRFPYIQKSIAYIQANLDQHLSLQQVAKFVHLNPNHFSEVFKRETGLNYIEFVTQERMRRAADILQGTQAKISEVAGLVGYEDIKYFSQQFKKHTGQTPSEFRQSSKD</sequence>
<evidence type="ECO:0000256" key="2">
    <source>
        <dbReference type="ARBA" id="ARBA00023125"/>
    </source>
</evidence>